<reference evidence="1 2" key="1">
    <citation type="journal article" date="2018" name="Mycol. Prog.">
        <title>Coniella lustricola, a new species from submerged detritus.</title>
        <authorList>
            <person name="Raudabaugh D.B."/>
            <person name="Iturriaga T."/>
            <person name="Carver A."/>
            <person name="Mondo S."/>
            <person name="Pangilinan J."/>
            <person name="Lipzen A."/>
            <person name="He G."/>
            <person name="Amirebrahimi M."/>
            <person name="Grigoriev I.V."/>
            <person name="Miller A.N."/>
        </authorList>
    </citation>
    <scope>NUCLEOTIDE SEQUENCE [LARGE SCALE GENOMIC DNA]</scope>
    <source>
        <strain evidence="1 2">B22-T-1</strain>
    </source>
</reference>
<name>A0A2T3AGA3_9PEZI</name>
<organism evidence="1 2">
    <name type="scientific">Coniella lustricola</name>
    <dbReference type="NCBI Taxonomy" id="2025994"/>
    <lineage>
        <taxon>Eukaryota</taxon>
        <taxon>Fungi</taxon>
        <taxon>Dikarya</taxon>
        <taxon>Ascomycota</taxon>
        <taxon>Pezizomycotina</taxon>
        <taxon>Sordariomycetes</taxon>
        <taxon>Sordariomycetidae</taxon>
        <taxon>Diaporthales</taxon>
        <taxon>Schizoparmaceae</taxon>
        <taxon>Coniella</taxon>
    </lineage>
</organism>
<dbReference type="AlphaFoldDB" id="A0A2T3AGA3"/>
<keyword evidence="2" id="KW-1185">Reference proteome</keyword>
<proteinExistence type="predicted"/>
<gene>
    <name evidence="1" type="ORF">BD289DRAFT_112429</name>
</gene>
<protein>
    <submittedName>
        <fullName evidence="1">Uncharacterized protein</fullName>
    </submittedName>
</protein>
<evidence type="ECO:0000313" key="1">
    <source>
        <dbReference type="EMBL" id="PSR97223.1"/>
    </source>
</evidence>
<dbReference type="InParanoid" id="A0A2T3AGA3"/>
<dbReference type="Proteomes" id="UP000241462">
    <property type="component" value="Unassembled WGS sequence"/>
</dbReference>
<accession>A0A2T3AGA3</accession>
<evidence type="ECO:0000313" key="2">
    <source>
        <dbReference type="Proteomes" id="UP000241462"/>
    </source>
</evidence>
<sequence length="194" mass="21693">MDCKSHTEVKGRIGQSQKKAMGCIVLCRASKANDSAIERRARYPSNDGIVQALSVSYKTCCAVYKHAAYIVSSFYLCHHSRLWILLRYLQVFSGSRPWLSLLVHAFEHDKGEMESKRSTVDENMTHSDLLIFCSLAGRLFAKSPHTVIEPHARSLKLTLTSSYLSSLLGPMFSRHIRIQGGYDGHDGVGHCYAA</sequence>
<dbReference type="EMBL" id="KZ678393">
    <property type="protein sequence ID" value="PSR97223.1"/>
    <property type="molecule type" value="Genomic_DNA"/>
</dbReference>